<dbReference type="PANTHER" id="PTHR47052:SF3">
    <property type="entry name" value="INGRESSION PROTEIN 1"/>
    <property type="match status" value="1"/>
</dbReference>
<sequence length="582" mass="63505">MAKKGELVIVALKARHLPNRETIGKQDPFCVFTIGPEKRRTRSDYRGGQTPKWDEQVNIPIEAGRTKLFVQVFGDDKKSFLIGDCEIELDKVFKEGEWDDWFKLSYKNRFAGEVYLELTYYSGEKPPPQAQLPRPVSVPAVAPPRPPMISTSASNGAFPHGQQSPMHLQPTAPMSPLSNGGFYGTPNSSFASTLSMQPSPVTPSFAVQPSVYPPPFASPNLSYTPAINNTAALPPSAYFPHPSPMPPQAAYDAYPSPATTSPYPPIAPSPVTSPGGFRPTLPMASYPPDPTQAYHALPPPMPSPNLYPPPTSYDALPPLPSNTLSQPPLAFPTPQLPNASQANPTLLATAYSPNMPPSPTLYPPGPPPPQHGGYSPAPAPPPHGLSMPEPEPFPNMESVLDTLSRIVVKHVASLEKRYRETTLGPHNEPIELASLSHVAQFLTRHPGITRVDELPSWLYADLVTAAFGCASMVYTCMEKGAREAVVGEGNWIGNGPKCAGMAGTFHEQWFIDGRDHLEDHRFYRTIMEDVYLVLRRLLRYPVAQTALSDTLRKRLTLLEQTVSAVTEESEDVLRSAGLIKVG</sequence>
<comment type="caution">
    <text evidence="3">The sequence shown here is derived from an EMBL/GenBank/DDBJ whole genome shotgun (WGS) entry which is preliminary data.</text>
</comment>
<dbReference type="Pfam" id="PF00168">
    <property type="entry name" value="C2"/>
    <property type="match status" value="1"/>
</dbReference>
<reference evidence="3 4" key="1">
    <citation type="journal article" date="2017" name="Mycologia">
        <title>Bifiguratus adelaidae, gen. et sp. nov., a new member of Mucoromycotina in endophytic and soil-dwelling habitats.</title>
        <authorList>
            <person name="Torres-Cruz T.J."/>
            <person name="Billingsley Tobias T.L."/>
            <person name="Almatruk M."/>
            <person name="Hesse C."/>
            <person name="Kuske C.R."/>
            <person name="Desiro A."/>
            <person name="Benucci G.M."/>
            <person name="Bonito G."/>
            <person name="Stajich J.E."/>
            <person name="Dunlap C."/>
            <person name="Arnold A.E."/>
            <person name="Porras-Alfaro A."/>
        </authorList>
    </citation>
    <scope>NUCLEOTIDE SEQUENCE [LARGE SCALE GENOMIC DNA]</scope>
    <source>
        <strain evidence="3 4">AZ0501</strain>
    </source>
</reference>
<name>A0A261Y7T1_9FUNG</name>
<dbReference type="OrthoDB" id="270970at2759"/>
<evidence type="ECO:0000313" key="4">
    <source>
        <dbReference type="Proteomes" id="UP000242875"/>
    </source>
</evidence>
<dbReference type="Proteomes" id="UP000242875">
    <property type="component" value="Unassembled WGS sequence"/>
</dbReference>
<feature type="compositionally biased region" description="Pro residues" evidence="1">
    <location>
        <begin position="377"/>
        <end position="392"/>
    </location>
</feature>
<keyword evidence="4" id="KW-1185">Reference proteome</keyword>
<feature type="compositionally biased region" description="Polar residues" evidence="1">
    <location>
        <begin position="149"/>
        <end position="166"/>
    </location>
</feature>
<organism evidence="3 4">
    <name type="scientific">Bifiguratus adelaidae</name>
    <dbReference type="NCBI Taxonomy" id="1938954"/>
    <lineage>
        <taxon>Eukaryota</taxon>
        <taxon>Fungi</taxon>
        <taxon>Fungi incertae sedis</taxon>
        <taxon>Mucoromycota</taxon>
        <taxon>Mucoromycotina</taxon>
        <taxon>Endogonomycetes</taxon>
        <taxon>Endogonales</taxon>
        <taxon>Endogonales incertae sedis</taxon>
        <taxon>Bifiguratus</taxon>
    </lineage>
</organism>
<dbReference type="EMBL" id="MVBO01000002">
    <property type="protein sequence ID" value="OZJ06686.1"/>
    <property type="molecule type" value="Genomic_DNA"/>
</dbReference>
<dbReference type="PANTHER" id="PTHR47052">
    <property type="entry name" value="CONSERVED SERINE PROLINE-RICH PROTEIN (AFU_ORTHOLOGUE AFUA_2G01790)"/>
    <property type="match status" value="1"/>
</dbReference>
<accession>A0A261Y7T1</accession>
<dbReference type="InterPro" id="IPR052981">
    <property type="entry name" value="Ingression_C2_domain"/>
</dbReference>
<evidence type="ECO:0000256" key="1">
    <source>
        <dbReference type="SAM" id="MobiDB-lite"/>
    </source>
</evidence>
<dbReference type="SUPFAM" id="SSF49562">
    <property type="entry name" value="C2 domain (Calcium/lipid-binding domain, CaLB)"/>
    <property type="match status" value="1"/>
</dbReference>
<dbReference type="InterPro" id="IPR035892">
    <property type="entry name" value="C2_domain_sf"/>
</dbReference>
<evidence type="ECO:0000259" key="2">
    <source>
        <dbReference type="PROSITE" id="PS50004"/>
    </source>
</evidence>
<proteinExistence type="predicted"/>
<gene>
    <name evidence="3" type="ORF">BZG36_00380</name>
</gene>
<dbReference type="AlphaFoldDB" id="A0A261Y7T1"/>
<feature type="compositionally biased region" description="Pro residues" evidence="1">
    <location>
        <begin position="354"/>
        <end position="370"/>
    </location>
</feature>
<feature type="region of interest" description="Disordered" evidence="1">
    <location>
        <begin position="126"/>
        <end position="180"/>
    </location>
</feature>
<dbReference type="InterPro" id="IPR000008">
    <property type="entry name" value="C2_dom"/>
</dbReference>
<dbReference type="Gene3D" id="2.60.40.150">
    <property type="entry name" value="C2 domain"/>
    <property type="match status" value="1"/>
</dbReference>
<feature type="region of interest" description="Disordered" evidence="1">
    <location>
        <begin position="348"/>
        <end position="392"/>
    </location>
</feature>
<evidence type="ECO:0000313" key="3">
    <source>
        <dbReference type="EMBL" id="OZJ06686.1"/>
    </source>
</evidence>
<feature type="domain" description="C2" evidence="2">
    <location>
        <begin position="1"/>
        <end position="102"/>
    </location>
</feature>
<dbReference type="PROSITE" id="PS50004">
    <property type="entry name" value="C2"/>
    <property type="match status" value="1"/>
</dbReference>
<dbReference type="SMART" id="SM00239">
    <property type="entry name" value="C2"/>
    <property type="match status" value="1"/>
</dbReference>
<feature type="region of interest" description="Disordered" evidence="1">
    <location>
        <begin position="249"/>
        <end position="287"/>
    </location>
</feature>
<protein>
    <recommendedName>
        <fullName evidence="2">C2 domain-containing protein</fullName>
    </recommendedName>
</protein>